<proteinExistence type="predicted"/>
<accession>A0A0V0GK08</accession>
<evidence type="ECO:0000256" key="1">
    <source>
        <dbReference type="SAM" id="MobiDB-lite"/>
    </source>
</evidence>
<reference evidence="2" key="1">
    <citation type="submission" date="2015-12" db="EMBL/GenBank/DDBJ databases">
        <title>Gene expression during late stages of embryo sac development: a critical building block for successful pollen-pistil interactions.</title>
        <authorList>
            <person name="Liu Y."/>
            <person name="Joly V."/>
            <person name="Sabar M."/>
            <person name="Matton D.P."/>
        </authorList>
    </citation>
    <scope>NUCLEOTIDE SEQUENCE</scope>
</reference>
<feature type="compositionally biased region" description="Basic and acidic residues" evidence="1">
    <location>
        <begin position="1"/>
        <end position="12"/>
    </location>
</feature>
<feature type="compositionally biased region" description="Acidic residues" evidence="1">
    <location>
        <begin position="13"/>
        <end position="25"/>
    </location>
</feature>
<evidence type="ECO:0000313" key="2">
    <source>
        <dbReference type="EMBL" id="JAP08559.1"/>
    </source>
</evidence>
<feature type="region of interest" description="Disordered" evidence="1">
    <location>
        <begin position="1"/>
        <end position="28"/>
    </location>
</feature>
<protein>
    <submittedName>
        <fullName evidence="2">Putative ovule protein</fullName>
    </submittedName>
</protein>
<name>A0A0V0GK08_SOLCH</name>
<dbReference type="AlphaFoldDB" id="A0A0V0GK08"/>
<sequence>MSCHEPSERNEAGDDECEEYEEENEVPEHVAEEFRQFENQHKSNLEETETVNLENEECVKEVRISVRLTEA</sequence>
<dbReference type="EMBL" id="GEDG01036699">
    <property type="protein sequence ID" value="JAP08559.1"/>
    <property type="molecule type" value="Transcribed_RNA"/>
</dbReference>
<organism evidence="2">
    <name type="scientific">Solanum chacoense</name>
    <name type="common">Chaco potato</name>
    <dbReference type="NCBI Taxonomy" id="4108"/>
    <lineage>
        <taxon>Eukaryota</taxon>
        <taxon>Viridiplantae</taxon>
        <taxon>Streptophyta</taxon>
        <taxon>Embryophyta</taxon>
        <taxon>Tracheophyta</taxon>
        <taxon>Spermatophyta</taxon>
        <taxon>Magnoliopsida</taxon>
        <taxon>eudicotyledons</taxon>
        <taxon>Gunneridae</taxon>
        <taxon>Pentapetalae</taxon>
        <taxon>asterids</taxon>
        <taxon>lamiids</taxon>
        <taxon>Solanales</taxon>
        <taxon>Solanaceae</taxon>
        <taxon>Solanoideae</taxon>
        <taxon>Solaneae</taxon>
        <taxon>Solanum</taxon>
    </lineage>
</organism>